<protein>
    <submittedName>
        <fullName evidence="9">PTS sugar transporter subunit IIA</fullName>
    </submittedName>
</protein>
<sequence length="134" mass="14016">MIGIVVVTHGHLADELVAATEHVVGPLDACSAISIGPDDDMEKRREDIRAVVDEADQGEGVVILTDMFGGTPSNLSISLLEKNRVEVIAGANLPMMIKLAEARADTPLKELAEAAAEAGRRYIAVASAILDGNG</sequence>
<evidence type="ECO:0000256" key="3">
    <source>
        <dbReference type="ARBA" id="ARBA00022490"/>
    </source>
</evidence>
<dbReference type="RefSeq" id="WP_135995756.1">
    <property type="nucleotide sequence ID" value="NZ_CP071057.1"/>
</dbReference>
<proteinExistence type="predicted"/>
<comment type="subcellular location">
    <subcellularLocation>
        <location evidence="1">Cytoplasm</location>
    </subcellularLocation>
</comment>
<evidence type="ECO:0000256" key="4">
    <source>
        <dbReference type="ARBA" id="ARBA00022597"/>
    </source>
</evidence>
<evidence type="ECO:0000256" key="1">
    <source>
        <dbReference type="ARBA" id="ARBA00004496"/>
    </source>
</evidence>
<dbReference type="GO" id="GO:0005737">
    <property type="term" value="C:cytoplasm"/>
    <property type="evidence" value="ECO:0007669"/>
    <property type="project" value="UniProtKB-SubCell"/>
</dbReference>
<keyword evidence="2" id="KW-0813">Transport</keyword>
<evidence type="ECO:0000256" key="2">
    <source>
        <dbReference type="ARBA" id="ARBA00022448"/>
    </source>
</evidence>
<dbReference type="SUPFAM" id="SSF53062">
    <property type="entry name" value="PTS system fructose IIA component-like"/>
    <property type="match status" value="1"/>
</dbReference>
<dbReference type="PANTHER" id="PTHR33799">
    <property type="entry name" value="PTS PERMEASE-RELATED-RELATED"/>
    <property type="match status" value="1"/>
</dbReference>
<dbReference type="GO" id="GO:0009401">
    <property type="term" value="P:phosphoenolpyruvate-dependent sugar phosphotransferase system"/>
    <property type="evidence" value="ECO:0007669"/>
    <property type="project" value="UniProtKB-KW"/>
</dbReference>
<dbReference type="PANTHER" id="PTHR33799:SF1">
    <property type="entry name" value="PTS SYSTEM MANNOSE-SPECIFIC EIIAB COMPONENT-RELATED"/>
    <property type="match status" value="1"/>
</dbReference>
<keyword evidence="6" id="KW-0598">Phosphotransferase system</keyword>
<keyword evidence="4 9" id="KW-0762">Sugar transport</keyword>
<name>A0A4S2H160_9PROT</name>
<dbReference type="InterPro" id="IPR004701">
    <property type="entry name" value="PTS_EIIA_man-typ"/>
</dbReference>
<dbReference type="EMBL" id="SRXW01000002">
    <property type="protein sequence ID" value="TGY89216.1"/>
    <property type="molecule type" value="Genomic_DNA"/>
</dbReference>
<dbReference type="Pfam" id="PF03610">
    <property type="entry name" value="EIIA-man"/>
    <property type="match status" value="1"/>
</dbReference>
<reference evidence="9 10" key="1">
    <citation type="journal article" date="2017" name="Int. J. Syst. Evol. Microbiol.">
        <title>Marinicauda algicola sp. nov., isolated from a marine red alga Rhodosorus marinus.</title>
        <authorList>
            <person name="Jeong S.E."/>
            <person name="Jeon S.H."/>
            <person name="Chun B.H."/>
            <person name="Kim D.W."/>
            <person name="Jeon C.O."/>
        </authorList>
    </citation>
    <scope>NUCLEOTIDE SEQUENCE [LARGE SCALE GENOMIC DNA]</scope>
    <source>
        <strain evidence="9 10">JCM 31718</strain>
    </source>
</reference>
<dbReference type="Proteomes" id="UP000308054">
    <property type="component" value="Unassembled WGS sequence"/>
</dbReference>
<evidence type="ECO:0000256" key="6">
    <source>
        <dbReference type="ARBA" id="ARBA00022683"/>
    </source>
</evidence>
<dbReference type="GO" id="GO:0016020">
    <property type="term" value="C:membrane"/>
    <property type="evidence" value="ECO:0007669"/>
    <property type="project" value="InterPro"/>
</dbReference>
<dbReference type="AlphaFoldDB" id="A0A4S2H160"/>
<gene>
    <name evidence="9" type="ORF">E5163_08850</name>
</gene>
<feature type="domain" description="PTS EIIA type-4" evidence="8">
    <location>
        <begin position="1"/>
        <end position="123"/>
    </location>
</feature>
<dbReference type="OrthoDB" id="9794368at2"/>
<dbReference type="PROSITE" id="PS51096">
    <property type="entry name" value="PTS_EIIA_TYPE_4"/>
    <property type="match status" value="1"/>
</dbReference>
<dbReference type="CDD" id="cd00006">
    <property type="entry name" value="PTS_IIA_man"/>
    <property type="match status" value="1"/>
</dbReference>
<dbReference type="InterPro" id="IPR051471">
    <property type="entry name" value="Bacterial_PTS_sugar_comp"/>
</dbReference>
<keyword evidence="5" id="KW-0808">Transferase</keyword>
<organism evidence="9 10">
    <name type="scientific">Marinicauda algicola</name>
    <dbReference type="NCBI Taxonomy" id="2029849"/>
    <lineage>
        <taxon>Bacteria</taxon>
        <taxon>Pseudomonadati</taxon>
        <taxon>Pseudomonadota</taxon>
        <taxon>Alphaproteobacteria</taxon>
        <taxon>Maricaulales</taxon>
        <taxon>Maricaulaceae</taxon>
        <taxon>Marinicauda</taxon>
    </lineage>
</organism>
<dbReference type="Gene3D" id="3.40.50.510">
    <property type="entry name" value="Phosphotransferase system, mannose-type IIA component"/>
    <property type="match status" value="1"/>
</dbReference>
<evidence type="ECO:0000313" key="9">
    <source>
        <dbReference type="EMBL" id="TGY89216.1"/>
    </source>
</evidence>
<evidence type="ECO:0000256" key="5">
    <source>
        <dbReference type="ARBA" id="ARBA00022679"/>
    </source>
</evidence>
<evidence type="ECO:0000256" key="7">
    <source>
        <dbReference type="ARBA" id="ARBA00022777"/>
    </source>
</evidence>
<evidence type="ECO:0000259" key="8">
    <source>
        <dbReference type="PROSITE" id="PS51096"/>
    </source>
</evidence>
<dbReference type="InterPro" id="IPR036662">
    <property type="entry name" value="PTS_EIIA_man-typ_sf"/>
</dbReference>
<accession>A0A4S2H160</accession>
<keyword evidence="7" id="KW-0418">Kinase</keyword>
<dbReference type="InterPro" id="IPR033887">
    <property type="entry name" value="PTS_IIA_man"/>
</dbReference>
<evidence type="ECO:0000313" key="10">
    <source>
        <dbReference type="Proteomes" id="UP000308054"/>
    </source>
</evidence>
<keyword evidence="10" id="KW-1185">Reference proteome</keyword>
<keyword evidence="3" id="KW-0963">Cytoplasm</keyword>
<dbReference type="GO" id="GO:0016301">
    <property type="term" value="F:kinase activity"/>
    <property type="evidence" value="ECO:0007669"/>
    <property type="project" value="UniProtKB-KW"/>
</dbReference>
<comment type="caution">
    <text evidence="9">The sequence shown here is derived from an EMBL/GenBank/DDBJ whole genome shotgun (WGS) entry which is preliminary data.</text>
</comment>